<sequence length="327" mass="37117">MASDGSNQLKVHFKCPQCREKYQCSTYPSELIVHSVLLLREASTLEPSLMVADSGLNATILNRRNLFLKSVSMEHLQDATRRLDVYMREIGKETTFPPLDWDLWRPLIAETSEGLSLPAALSSSPVQHEYIKQWNDPTLFYGLDELMTCDEQEFVTHLMVQGKPELLAQGAHILHGILDMTTISTTQPSFNTCAGSVPRAQPIDPTVLQRVRKLYPLPPRMPRCVRMPRYDLSGRTKPLKFEKDDKLSLLQVRGPAGQLGLRKGDIVTHINGENVTNLDEFEAALKQNSDTDDSFWLVVNCDEEIAKALQGRYQKMTREKVHFRKHG</sequence>
<gene>
    <name evidence="2" type="ORF">FisN_15Lh174</name>
</gene>
<accession>A0A1Z5KAZ1</accession>
<dbReference type="AlphaFoldDB" id="A0A1Z5KAZ1"/>
<evidence type="ECO:0000313" key="3">
    <source>
        <dbReference type="Proteomes" id="UP000198406"/>
    </source>
</evidence>
<feature type="domain" description="PDZ" evidence="1">
    <location>
        <begin position="253"/>
        <end position="297"/>
    </location>
</feature>
<comment type="caution">
    <text evidence="2">The sequence shown here is derived from an EMBL/GenBank/DDBJ whole genome shotgun (WGS) entry which is preliminary data.</text>
</comment>
<dbReference type="InParanoid" id="A0A1Z5KAZ1"/>
<organism evidence="2 3">
    <name type="scientific">Fistulifera solaris</name>
    <name type="common">Oleaginous diatom</name>
    <dbReference type="NCBI Taxonomy" id="1519565"/>
    <lineage>
        <taxon>Eukaryota</taxon>
        <taxon>Sar</taxon>
        <taxon>Stramenopiles</taxon>
        <taxon>Ochrophyta</taxon>
        <taxon>Bacillariophyta</taxon>
        <taxon>Bacillariophyceae</taxon>
        <taxon>Bacillariophycidae</taxon>
        <taxon>Naviculales</taxon>
        <taxon>Naviculaceae</taxon>
        <taxon>Fistulifera</taxon>
    </lineage>
</organism>
<evidence type="ECO:0000313" key="2">
    <source>
        <dbReference type="EMBL" id="GAX23443.1"/>
    </source>
</evidence>
<dbReference type="SUPFAM" id="SSF50156">
    <property type="entry name" value="PDZ domain-like"/>
    <property type="match status" value="1"/>
</dbReference>
<evidence type="ECO:0000259" key="1">
    <source>
        <dbReference type="Pfam" id="PF17820"/>
    </source>
</evidence>
<reference evidence="2 3" key="1">
    <citation type="journal article" date="2015" name="Plant Cell">
        <title>Oil accumulation by the oleaginous diatom Fistulifera solaris as revealed by the genome and transcriptome.</title>
        <authorList>
            <person name="Tanaka T."/>
            <person name="Maeda Y."/>
            <person name="Veluchamy A."/>
            <person name="Tanaka M."/>
            <person name="Abida H."/>
            <person name="Marechal E."/>
            <person name="Bowler C."/>
            <person name="Muto M."/>
            <person name="Sunaga Y."/>
            <person name="Tanaka M."/>
            <person name="Yoshino T."/>
            <person name="Taniguchi T."/>
            <person name="Fukuda Y."/>
            <person name="Nemoto M."/>
            <person name="Matsumoto M."/>
            <person name="Wong P.S."/>
            <person name="Aburatani S."/>
            <person name="Fujibuchi W."/>
        </authorList>
    </citation>
    <scope>NUCLEOTIDE SEQUENCE [LARGE SCALE GENOMIC DNA]</scope>
    <source>
        <strain evidence="2 3">JPCC DA0580</strain>
    </source>
</reference>
<dbReference type="EMBL" id="BDSP01000201">
    <property type="protein sequence ID" value="GAX23443.1"/>
    <property type="molecule type" value="Genomic_DNA"/>
</dbReference>
<dbReference type="Pfam" id="PF17820">
    <property type="entry name" value="PDZ_6"/>
    <property type="match status" value="1"/>
</dbReference>
<name>A0A1Z5KAZ1_FISSO</name>
<dbReference type="OrthoDB" id="47310at2759"/>
<protein>
    <recommendedName>
        <fullName evidence="1">PDZ domain-containing protein</fullName>
    </recommendedName>
</protein>
<dbReference type="InterPro" id="IPR041489">
    <property type="entry name" value="PDZ_6"/>
</dbReference>
<dbReference type="Proteomes" id="UP000198406">
    <property type="component" value="Unassembled WGS sequence"/>
</dbReference>
<dbReference type="InterPro" id="IPR036034">
    <property type="entry name" value="PDZ_sf"/>
</dbReference>
<keyword evidence="3" id="KW-1185">Reference proteome</keyword>
<proteinExistence type="predicted"/>
<dbReference type="Gene3D" id="2.30.42.10">
    <property type="match status" value="1"/>
</dbReference>